<name>A0A8S5QVM6_9CAUD</name>
<organism evidence="2">
    <name type="scientific">Siphoviridae sp. ct2hZ16</name>
    <dbReference type="NCBI Taxonomy" id="2826276"/>
    <lineage>
        <taxon>Viruses</taxon>
        <taxon>Duplodnaviria</taxon>
        <taxon>Heunggongvirae</taxon>
        <taxon>Uroviricota</taxon>
        <taxon>Caudoviricetes</taxon>
    </lineage>
</organism>
<reference evidence="2" key="1">
    <citation type="journal article" date="2021" name="Proc. Natl. Acad. Sci. U.S.A.">
        <title>A Catalog of Tens of Thousands of Viruses from Human Metagenomes Reveals Hidden Associations with Chronic Diseases.</title>
        <authorList>
            <person name="Tisza M.J."/>
            <person name="Buck C.B."/>
        </authorList>
    </citation>
    <scope>NUCLEOTIDE SEQUENCE</scope>
    <source>
        <strain evidence="2">Ct2hZ16</strain>
    </source>
</reference>
<dbReference type="InterPro" id="IPR001387">
    <property type="entry name" value="Cro/C1-type_HTH"/>
</dbReference>
<evidence type="ECO:0000259" key="1">
    <source>
        <dbReference type="PROSITE" id="PS50943"/>
    </source>
</evidence>
<dbReference type="Pfam" id="PF01381">
    <property type="entry name" value="HTH_3"/>
    <property type="match status" value="1"/>
</dbReference>
<dbReference type="CDD" id="cd00093">
    <property type="entry name" value="HTH_XRE"/>
    <property type="match status" value="1"/>
</dbReference>
<protein>
    <submittedName>
        <fullName evidence="2">Helix-turn-helix domain protein</fullName>
    </submittedName>
</protein>
<dbReference type="InterPro" id="IPR010982">
    <property type="entry name" value="Lambda_DNA-bd_dom_sf"/>
</dbReference>
<sequence>MESRADFREREGLILSQCRLESGLSQEYVARQMDVNIRTVRNWEEGLSPIRSDDLLMWFTVCKQSPWRWLQRIWMPSAFSDTDTTNWTDEQVDKALSDYIAQMPSLYKRRLLYILCGAHGSDWAGQIDLLCANAHTSMQSRVRVCQSVIQNYRIDTVTGDDPCPESIKPDFDRLQICLQAGEAAVLAGNGEYNAREK</sequence>
<dbReference type="SUPFAM" id="SSF47413">
    <property type="entry name" value="lambda repressor-like DNA-binding domains"/>
    <property type="match status" value="1"/>
</dbReference>
<dbReference type="Gene3D" id="1.10.260.40">
    <property type="entry name" value="lambda repressor-like DNA-binding domains"/>
    <property type="match status" value="1"/>
</dbReference>
<proteinExistence type="predicted"/>
<dbReference type="PROSITE" id="PS50943">
    <property type="entry name" value="HTH_CROC1"/>
    <property type="match status" value="1"/>
</dbReference>
<dbReference type="EMBL" id="BK015739">
    <property type="protein sequence ID" value="DAE22757.1"/>
    <property type="molecule type" value="Genomic_DNA"/>
</dbReference>
<evidence type="ECO:0000313" key="2">
    <source>
        <dbReference type="EMBL" id="DAE22757.1"/>
    </source>
</evidence>
<accession>A0A8S5QVM6</accession>
<dbReference type="GO" id="GO:0003677">
    <property type="term" value="F:DNA binding"/>
    <property type="evidence" value="ECO:0007669"/>
    <property type="project" value="InterPro"/>
</dbReference>
<feature type="domain" description="HTH cro/C1-type" evidence="1">
    <location>
        <begin position="15"/>
        <end position="55"/>
    </location>
</feature>